<keyword evidence="2" id="KW-1185">Reference proteome</keyword>
<dbReference type="Proteomes" id="UP001528411">
    <property type="component" value="Unassembled WGS sequence"/>
</dbReference>
<organism evidence="1 2">
    <name type="scientific">Psychrosphaera algicola</name>
    <dbReference type="NCBI Taxonomy" id="3023714"/>
    <lineage>
        <taxon>Bacteria</taxon>
        <taxon>Pseudomonadati</taxon>
        <taxon>Pseudomonadota</taxon>
        <taxon>Gammaproteobacteria</taxon>
        <taxon>Alteromonadales</taxon>
        <taxon>Pseudoalteromonadaceae</taxon>
        <taxon>Psychrosphaera</taxon>
    </lineage>
</organism>
<dbReference type="Gene3D" id="1.50.10.10">
    <property type="match status" value="1"/>
</dbReference>
<dbReference type="RefSeq" id="WP_272179526.1">
    <property type="nucleotide sequence ID" value="NZ_JAQOMS010000002.1"/>
</dbReference>
<dbReference type="InterPro" id="IPR012341">
    <property type="entry name" value="6hp_glycosidase-like_sf"/>
</dbReference>
<sequence length="74" mass="8362">MTNYLQERKSNTGFVLKDFVLANFIIPDTLEITIDSPSTDINQQIEKLWLALEKPADKLTNTSLLPLANPYVVP</sequence>
<name>A0ABT5F9J4_9GAMM</name>
<reference evidence="1 2" key="1">
    <citation type="submission" date="2023-01" db="EMBL/GenBank/DDBJ databases">
        <title>Psychrosphaera sp. nov., isolated from marine algae.</title>
        <authorList>
            <person name="Bayburt H."/>
            <person name="Choi B.J."/>
            <person name="Kim J.M."/>
            <person name="Choi D.G."/>
            <person name="Jeon C.O."/>
        </authorList>
    </citation>
    <scope>NUCLEOTIDE SEQUENCE [LARGE SCALE GENOMIC DNA]</scope>
    <source>
        <strain evidence="1 2">G1-22</strain>
    </source>
</reference>
<proteinExistence type="predicted"/>
<gene>
    <name evidence="1" type="ORF">PN838_01195</name>
</gene>
<comment type="caution">
    <text evidence="1">The sequence shown here is derived from an EMBL/GenBank/DDBJ whole genome shotgun (WGS) entry which is preliminary data.</text>
</comment>
<evidence type="ECO:0000313" key="2">
    <source>
        <dbReference type="Proteomes" id="UP001528411"/>
    </source>
</evidence>
<protein>
    <submittedName>
        <fullName evidence="1">Uncharacterized protein</fullName>
    </submittedName>
</protein>
<dbReference type="EMBL" id="JAQOMS010000002">
    <property type="protein sequence ID" value="MDC2887724.1"/>
    <property type="molecule type" value="Genomic_DNA"/>
</dbReference>
<evidence type="ECO:0000313" key="1">
    <source>
        <dbReference type="EMBL" id="MDC2887724.1"/>
    </source>
</evidence>
<accession>A0ABT5F9J4</accession>